<keyword evidence="1" id="KW-0472">Membrane</keyword>
<accession>A0A9D2URH6</accession>
<dbReference type="InterPro" id="IPR038765">
    <property type="entry name" value="Papain-like_cys_pep_sf"/>
</dbReference>
<dbReference type="AlphaFoldDB" id="A0A9D2URH6"/>
<sequence length="204" mass="23274">MIYNRFILFLGGLVILICLFIGFSSKDTIKPDKQIYMPEHAFQVGDWIVREGMGYESFLIKKLSGSEYSHIGVIAAIQPNILVVHATTDDDPSYLNQVIQSDIRDFVDSKRAKKWAVYRESSLEPDKRKDIARAVARQVGEQFILGSRGETHRYCTTIIAEKLPLSLRNKLVWSKVELPGLQGELLFPDALLKLESVELIYKNR</sequence>
<dbReference type="Gene3D" id="3.90.1720.10">
    <property type="entry name" value="endopeptidase domain like (from Nostoc punctiforme)"/>
    <property type="match status" value="1"/>
</dbReference>
<evidence type="ECO:0000256" key="1">
    <source>
        <dbReference type="SAM" id="Phobius"/>
    </source>
</evidence>
<gene>
    <name evidence="2" type="ORF">K8V79_03840</name>
</gene>
<name>A0A9D2URH6_ACILW</name>
<reference evidence="2" key="2">
    <citation type="submission" date="2021-09" db="EMBL/GenBank/DDBJ databases">
        <authorList>
            <person name="Gilroy R."/>
        </authorList>
    </citation>
    <scope>NUCLEOTIDE SEQUENCE</scope>
    <source>
        <strain evidence="2">CHK135-1449</strain>
    </source>
</reference>
<evidence type="ECO:0008006" key="4">
    <source>
        <dbReference type="Google" id="ProtNLM"/>
    </source>
</evidence>
<feature type="transmembrane region" description="Helical" evidence="1">
    <location>
        <begin position="6"/>
        <end position="23"/>
    </location>
</feature>
<evidence type="ECO:0000313" key="3">
    <source>
        <dbReference type="Proteomes" id="UP000787156"/>
    </source>
</evidence>
<dbReference type="SUPFAM" id="SSF54001">
    <property type="entry name" value="Cysteine proteinases"/>
    <property type="match status" value="1"/>
</dbReference>
<dbReference type="EMBL" id="DYWX01000043">
    <property type="protein sequence ID" value="HJF27368.1"/>
    <property type="molecule type" value="Genomic_DNA"/>
</dbReference>
<organism evidence="2 3">
    <name type="scientific">Acinetobacter lwoffii</name>
    <dbReference type="NCBI Taxonomy" id="28090"/>
    <lineage>
        <taxon>Bacteria</taxon>
        <taxon>Pseudomonadati</taxon>
        <taxon>Pseudomonadota</taxon>
        <taxon>Gammaproteobacteria</taxon>
        <taxon>Moraxellales</taxon>
        <taxon>Moraxellaceae</taxon>
        <taxon>Acinetobacter</taxon>
    </lineage>
</organism>
<dbReference type="Proteomes" id="UP000787156">
    <property type="component" value="Unassembled WGS sequence"/>
</dbReference>
<comment type="caution">
    <text evidence="2">The sequence shown here is derived from an EMBL/GenBank/DDBJ whole genome shotgun (WGS) entry which is preliminary data.</text>
</comment>
<keyword evidence="1" id="KW-1133">Transmembrane helix</keyword>
<proteinExistence type="predicted"/>
<keyword evidence="1" id="KW-0812">Transmembrane</keyword>
<evidence type="ECO:0000313" key="2">
    <source>
        <dbReference type="EMBL" id="HJF27368.1"/>
    </source>
</evidence>
<reference evidence="2" key="1">
    <citation type="journal article" date="2021" name="PeerJ">
        <title>Extensive microbial diversity within the chicken gut microbiome revealed by metagenomics and culture.</title>
        <authorList>
            <person name="Gilroy R."/>
            <person name="Ravi A."/>
            <person name="Getino M."/>
            <person name="Pursley I."/>
            <person name="Horton D.L."/>
            <person name="Alikhan N.F."/>
            <person name="Baker D."/>
            <person name="Gharbi K."/>
            <person name="Hall N."/>
            <person name="Watson M."/>
            <person name="Adriaenssens E.M."/>
            <person name="Foster-Nyarko E."/>
            <person name="Jarju S."/>
            <person name="Secka A."/>
            <person name="Antonio M."/>
            <person name="Oren A."/>
            <person name="Chaudhuri R.R."/>
            <person name="La Ragione R."/>
            <person name="Hildebrand F."/>
            <person name="Pallen M.J."/>
        </authorList>
    </citation>
    <scope>NUCLEOTIDE SEQUENCE</scope>
    <source>
        <strain evidence="2">CHK135-1449</strain>
    </source>
</reference>
<protein>
    <recommendedName>
        <fullName evidence="4">Permuted papain-like amidase enzyme, YaeF/YiiX, C92 family</fullName>
    </recommendedName>
</protein>